<reference evidence="6 7" key="1">
    <citation type="journal article" date="2020" name="Int. J. Syst. Evol. Microbiol.">
        <title>Novel acetic acid bacteria from cider fermentations: Acetobacter conturbans sp. nov. and Acetobacter fallax sp. nov.</title>
        <authorList>
            <person name="Sombolestani A.S."/>
            <person name="Cleenwerck I."/>
            <person name="Cnockaert M."/>
            <person name="Borremans W."/>
            <person name="Wieme A.D."/>
            <person name="De Vuyst L."/>
            <person name="Vandamme P."/>
        </authorList>
    </citation>
    <scope>NUCLEOTIDE SEQUENCE [LARGE SCALE GENOMIC DNA]</scope>
    <source>
        <strain evidence="6 7">LMG 1627</strain>
    </source>
</reference>
<evidence type="ECO:0000256" key="2">
    <source>
        <dbReference type="ARBA" id="ARBA00022833"/>
    </source>
</evidence>
<keyword evidence="1 4" id="KW-0479">Metal-binding</keyword>
<evidence type="ECO:0000256" key="4">
    <source>
        <dbReference type="RuleBase" id="RU361277"/>
    </source>
</evidence>
<dbReference type="SUPFAM" id="SSF50129">
    <property type="entry name" value="GroES-like"/>
    <property type="match status" value="1"/>
</dbReference>
<name>A0ABX0K804_9PROT</name>
<dbReference type="InterPro" id="IPR020843">
    <property type="entry name" value="ER"/>
</dbReference>
<dbReference type="Gene3D" id="3.40.50.720">
    <property type="entry name" value="NAD(P)-binding Rossmann-like Domain"/>
    <property type="match status" value="1"/>
</dbReference>
<proteinExistence type="inferred from homology"/>
<dbReference type="PROSITE" id="PS00059">
    <property type="entry name" value="ADH_ZINC"/>
    <property type="match status" value="1"/>
</dbReference>
<keyword evidence="2 4" id="KW-0862">Zinc</keyword>
<evidence type="ECO:0000313" key="6">
    <source>
        <dbReference type="EMBL" id="NHN90067.1"/>
    </source>
</evidence>
<dbReference type="Pfam" id="PF00107">
    <property type="entry name" value="ADH_zinc_N"/>
    <property type="match status" value="1"/>
</dbReference>
<organism evidence="6 7">
    <name type="scientific">Acetobacter conturbans</name>
    <dbReference type="NCBI Taxonomy" id="1737472"/>
    <lineage>
        <taxon>Bacteria</taxon>
        <taxon>Pseudomonadati</taxon>
        <taxon>Pseudomonadota</taxon>
        <taxon>Alphaproteobacteria</taxon>
        <taxon>Acetobacterales</taxon>
        <taxon>Acetobacteraceae</taxon>
        <taxon>Acetobacter</taxon>
    </lineage>
</organism>
<dbReference type="Gene3D" id="3.90.180.10">
    <property type="entry name" value="Medium-chain alcohol dehydrogenases, catalytic domain"/>
    <property type="match status" value="1"/>
</dbReference>
<comment type="caution">
    <text evidence="6">The sequence shown here is derived from an EMBL/GenBank/DDBJ whole genome shotgun (WGS) entry which is preliminary data.</text>
</comment>
<evidence type="ECO:0000256" key="1">
    <source>
        <dbReference type="ARBA" id="ARBA00022723"/>
    </source>
</evidence>
<accession>A0ABX0K804</accession>
<dbReference type="PANTHER" id="PTHR43401:SF2">
    <property type="entry name" value="L-THREONINE 3-DEHYDROGENASE"/>
    <property type="match status" value="1"/>
</dbReference>
<dbReference type="InterPro" id="IPR050129">
    <property type="entry name" value="Zn_alcohol_dh"/>
</dbReference>
<dbReference type="EMBL" id="WOSY01000028">
    <property type="protein sequence ID" value="NHN90067.1"/>
    <property type="molecule type" value="Genomic_DNA"/>
</dbReference>
<evidence type="ECO:0000313" key="7">
    <source>
        <dbReference type="Proteomes" id="UP000631653"/>
    </source>
</evidence>
<dbReference type="InterPro" id="IPR036291">
    <property type="entry name" value="NAD(P)-bd_dom_sf"/>
</dbReference>
<comment type="cofactor">
    <cofactor evidence="4">
        <name>Zn(2+)</name>
        <dbReference type="ChEBI" id="CHEBI:29105"/>
    </cofactor>
</comment>
<dbReference type="SMART" id="SM00829">
    <property type="entry name" value="PKS_ER"/>
    <property type="match status" value="1"/>
</dbReference>
<dbReference type="InterPro" id="IPR013154">
    <property type="entry name" value="ADH-like_N"/>
</dbReference>
<feature type="domain" description="Enoyl reductase (ER)" evidence="5">
    <location>
        <begin position="13"/>
        <end position="340"/>
    </location>
</feature>
<comment type="similarity">
    <text evidence="4">Belongs to the zinc-containing alcohol dehydrogenase family.</text>
</comment>
<protein>
    <submittedName>
        <fullName evidence="6">Alcohol dehydrogenase catalytic domain-containing protein</fullName>
    </submittedName>
</protein>
<dbReference type="RefSeq" id="WP_173571285.1">
    <property type="nucleotide sequence ID" value="NZ_WOSY01000028.1"/>
</dbReference>
<dbReference type="InterPro" id="IPR011032">
    <property type="entry name" value="GroES-like_sf"/>
</dbReference>
<dbReference type="Pfam" id="PF08240">
    <property type="entry name" value="ADH_N"/>
    <property type="match status" value="1"/>
</dbReference>
<keyword evidence="3" id="KW-0560">Oxidoreductase</keyword>
<dbReference type="PANTHER" id="PTHR43401">
    <property type="entry name" value="L-THREONINE 3-DEHYDROGENASE"/>
    <property type="match status" value="1"/>
</dbReference>
<dbReference type="InterPro" id="IPR002328">
    <property type="entry name" value="ADH_Zn_CS"/>
</dbReference>
<sequence length="349" mass="37073">MKTMQAAVLTAPGCFEVKEVLVPAVGPDDVLVKVDRCGICGTDIHIFQGHYSSDRLPLIPGHEFVGTIHCMGEKVSGLDMGQRVVADINVGCGHCYFCRKNEILNCSEMQQIGIHRDGGFAEYVMVPARQIIKAPADVPLEVLALTEPVACVVRAARKSGIGFGQSVVVLGAGPIGNLHIQMMRLIGAAPVIAVELSSERAALALQAGADVVITQASNVLDIVKKETDGRGADVVIESIGSPALYAQSFELIRRGGHVAAFGITGPDDIVPLKILDTVLRENSIKGSVAGMGEDMYDALTLLTHGRFRVEPFIQSVVALSGIQAAFESLGKNPGILKVQIYPDRNKSVL</sequence>
<gene>
    <name evidence="6" type="ORF">GOB81_15830</name>
</gene>
<dbReference type="SUPFAM" id="SSF51735">
    <property type="entry name" value="NAD(P)-binding Rossmann-fold domains"/>
    <property type="match status" value="1"/>
</dbReference>
<keyword evidence="7" id="KW-1185">Reference proteome</keyword>
<dbReference type="InterPro" id="IPR013149">
    <property type="entry name" value="ADH-like_C"/>
</dbReference>
<dbReference type="Proteomes" id="UP000631653">
    <property type="component" value="Unassembled WGS sequence"/>
</dbReference>
<evidence type="ECO:0000259" key="5">
    <source>
        <dbReference type="SMART" id="SM00829"/>
    </source>
</evidence>
<evidence type="ECO:0000256" key="3">
    <source>
        <dbReference type="ARBA" id="ARBA00023002"/>
    </source>
</evidence>